<evidence type="ECO:0000313" key="3">
    <source>
        <dbReference type="Proteomes" id="UP000681526"/>
    </source>
</evidence>
<reference evidence="2 3" key="1">
    <citation type="submission" date="2021-04" db="EMBL/GenBank/DDBJ databases">
        <authorList>
            <person name="Rakotoarivonina H."/>
        </authorList>
    </citation>
    <scope>NUCLEOTIDE SEQUENCE [LARGE SCALE GENOMIC DNA]</scope>
    <source>
        <strain evidence="2 3">XE</strain>
    </source>
</reference>
<protein>
    <recommendedName>
        <fullName evidence="4">Glycine zipper family protein</fullName>
    </recommendedName>
</protein>
<proteinExistence type="predicted"/>
<dbReference type="EMBL" id="CAJRAY010000026">
    <property type="protein sequence ID" value="CAG5083025.1"/>
    <property type="molecule type" value="Genomic_DNA"/>
</dbReference>
<gene>
    <name evidence="2" type="primary">txxe 959</name>
    <name evidence="2" type="ORF">TXXE_06675</name>
</gene>
<evidence type="ECO:0008006" key="4">
    <source>
        <dbReference type="Google" id="ProtNLM"/>
    </source>
</evidence>
<feature type="transmembrane region" description="Helical" evidence="1">
    <location>
        <begin position="128"/>
        <end position="151"/>
    </location>
</feature>
<accession>A0ABN7RTD9</accession>
<keyword evidence="1" id="KW-0812">Transmembrane</keyword>
<keyword evidence="3" id="KW-1185">Reference proteome</keyword>
<feature type="transmembrane region" description="Helical" evidence="1">
    <location>
        <begin position="163"/>
        <end position="187"/>
    </location>
</feature>
<keyword evidence="1" id="KW-1133">Transmembrane helix</keyword>
<organism evidence="2 3">
    <name type="scientific">Thermobacillus xylanilyticus</name>
    <dbReference type="NCBI Taxonomy" id="76633"/>
    <lineage>
        <taxon>Bacteria</taxon>
        <taxon>Bacillati</taxon>
        <taxon>Bacillota</taxon>
        <taxon>Bacilli</taxon>
        <taxon>Bacillales</taxon>
        <taxon>Paenibacillaceae</taxon>
        <taxon>Thermobacillus</taxon>
    </lineage>
</organism>
<dbReference type="RefSeq" id="WP_213483958.1">
    <property type="nucleotide sequence ID" value="NZ_CAJRAY010000026.1"/>
</dbReference>
<name>A0ABN7RTD9_THEXY</name>
<evidence type="ECO:0000313" key="2">
    <source>
        <dbReference type="EMBL" id="CAG5083025.1"/>
    </source>
</evidence>
<keyword evidence="1" id="KW-0472">Membrane</keyword>
<sequence>MSLSRETIDKIRKFAKEQSRYYLEDAEMTYMEKMRRKSAQTRDRIMKKLAKFKNRSETALEAQNDMILYMSDYMNDLIAQGYSEQEAFERARQDLQFRSDSDKSADLKERFTEYYENFDPAASEAIGLFYAGFLFFGVAIGGLAGLIAGGGKDAFLSGGWIDTLVGVLVGGVIGLGFGMISNAVVALKNRQ</sequence>
<comment type="caution">
    <text evidence="2">The sequence shown here is derived from an EMBL/GenBank/DDBJ whole genome shotgun (WGS) entry which is preliminary data.</text>
</comment>
<dbReference type="Proteomes" id="UP000681526">
    <property type="component" value="Unassembled WGS sequence"/>
</dbReference>
<evidence type="ECO:0000256" key="1">
    <source>
        <dbReference type="SAM" id="Phobius"/>
    </source>
</evidence>